<accession>A0A1Z5RA57</accession>
<evidence type="ECO:0000313" key="2">
    <source>
        <dbReference type="Proteomes" id="UP000000768"/>
    </source>
</evidence>
<evidence type="ECO:0000313" key="1">
    <source>
        <dbReference type="EMBL" id="OQU80321.1"/>
    </source>
</evidence>
<dbReference type="EMBL" id="CM000766">
    <property type="protein sequence ID" value="OQU80321.1"/>
    <property type="molecule type" value="Genomic_DNA"/>
</dbReference>
<dbReference type="Gramene" id="OQU80321">
    <property type="protein sequence ID" value="OQU80321"/>
    <property type="gene ID" value="SORBI_3007G110600"/>
</dbReference>
<keyword evidence="2" id="KW-1185">Reference proteome</keyword>
<reference evidence="1 2" key="1">
    <citation type="journal article" date="2009" name="Nature">
        <title>The Sorghum bicolor genome and the diversification of grasses.</title>
        <authorList>
            <person name="Paterson A.H."/>
            <person name="Bowers J.E."/>
            <person name="Bruggmann R."/>
            <person name="Dubchak I."/>
            <person name="Grimwood J."/>
            <person name="Gundlach H."/>
            <person name="Haberer G."/>
            <person name="Hellsten U."/>
            <person name="Mitros T."/>
            <person name="Poliakov A."/>
            <person name="Schmutz J."/>
            <person name="Spannagl M."/>
            <person name="Tang H."/>
            <person name="Wang X."/>
            <person name="Wicker T."/>
            <person name="Bharti A.K."/>
            <person name="Chapman J."/>
            <person name="Feltus F.A."/>
            <person name="Gowik U."/>
            <person name="Grigoriev I.V."/>
            <person name="Lyons E."/>
            <person name="Maher C.A."/>
            <person name="Martis M."/>
            <person name="Narechania A."/>
            <person name="Otillar R.P."/>
            <person name="Penning B.W."/>
            <person name="Salamov A.A."/>
            <person name="Wang Y."/>
            <person name="Zhang L."/>
            <person name="Carpita N.C."/>
            <person name="Freeling M."/>
            <person name="Gingle A.R."/>
            <person name="Hash C.T."/>
            <person name="Keller B."/>
            <person name="Klein P."/>
            <person name="Kresovich S."/>
            <person name="McCann M.C."/>
            <person name="Ming R."/>
            <person name="Peterson D.G."/>
            <person name="Mehboob-ur-Rahman"/>
            <person name="Ware D."/>
            <person name="Westhoff P."/>
            <person name="Mayer K.F."/>
            <person name="Messing J."/>
            <person name="Rokhsar D.S."/>
        </authorList>
    </citation>
    <scope>NUCLEOTIDE SEQUENCE [LARGE SCALE GENOMIC DNA]</scope>
    <source>
        <strain evidence="2">cv. BTx623</strain>
    </source>
</reference>
<dbReference type="AlphaFoldDB" id="A0A1Z5RA57"/>
<reference evidence="2" key="2">
    <citation type="journal article" date="2018" name="Plant J.">
        <title>The Sorghum bicolor reference genome: improved assembly, gene annotations, a transcriptome atlas, and signatures of genome organization.</title>
        <authorList>
            <person name="McCormick R.F."/>
            <person name="Truong S.K."/>
            <person name="Sreedasyam A."/>
            <person name="Jenkins J."/>
            <person name="Shu S."/>
            <person name="Sims D."/>
            <person name="Kennedy M."/>
            <person name="Amirebrahimi M."/>
            <person name="Weers B.D."/>
            <person name="McKinley B."/>
            <person name="Mattison A."/>
            <person name="Morishige D.T."/>
            <person name="Grimwood J."/>
            <person name="Schmutz J."/>
            <person name="Mullet J.E."/>
        </authorList>
    </citation>
    <scope>NUCLEOTIDE SEQUENCE [LARGE SCALE GENOMIC DNA]</scope>
    <source>
        <strain evidence="2">cv. BTx623</strain>
    </source>
</reference>
<dbReference type="InParanoid" id="A0A1Z5RA57"/>
<gene>
    <name evidence="1" type="ORF">SORBI_3007G110600</name>
</gene>
<proteinExistence type="predicted"/>
<protein>
    <submittedName>
        <fullName evidence="1">Uncharacterized protein</fullName>
    </submittedName>
</protein>
<organism evidence="1 2">
    <name type="scientific">Sorghum bicolor</name>
    <name type="common">Sorghum</name>
    <name type="synonym">Sorghum vulgare</name>
    <dbReference type="NCBI Taxonomy" id="4558"/>
    <lineage>
        <taxon>Eukaryota</taxon>
        <taxon>Viridiplantae</taxon>
        <taxon>Streptophyta</taxon>
        <taxon>Embryophyta</taxon>
        <taxon>Tracheophyta</taxon>
        <taxon>Spermatophyta</taxon>
        <taxon>Magnoliopsida</taxon>
        <taxon>Liliopsida</taxon>
        <taxon>Poales</taxon>
        <taxon>Poaceae</taxon>
        <taxon>PACMAD clade</taxon>
        <taxon>Panicoideae</taxon>
        <taxon>Andropogonodae</taxon>
        <taxon>Andropogoneae</taxon>
        <taxon>Sorghinae</taxon>
        <taxon>Sorghum</taxon>
    </lineage>
</organism>
<name>A0A1Z5RA57_SORBI</name>
<sequence>MQMRCCSQEGYVPPAIGQLLMRSLVDSSSSSSSRLLKQLLKIKVCRLLFNPRRLLQRRRPNYGVEGSALWRCKRENIHECMSYC</sequence>
<dbReference type="Proteomes" id="UP000000768">
    <property type="component" value="Chromosome 7"/>
</dbReference>